<keyword evidence="2" id="KW-1185">Reference proteome</keyword>
<dbReference type="EMBL" id="JAHMHS010000044">
    <property type="protein sequence ID" value="KAK1725139.1"/>
    <property type="molecule type" value="Genomic_DNA"/>
</dbReference>
<reference evidence="1" key="1">
    <citation type="submission" date="2021-12" db="EMBL/GenBank/DDBJ databases">
        <title>Comparative genomics, transcriptomics and evolutionary studies reveal genomic signatures of adaptation to plant cell wall in hemibiotrophic fungi.</title>
        <authorList>
            <consortium name="DOE Joint Genome Institute"/>
            <person name="Baroncelli R."/>
            <person name="Diaz J.F."/>
            <person name="Benocci T."/>
            <person name="Peng M."/>
            <person name="Battaglia E."/>
            <person name="Haridas S."/>
            <person name="Andreopoulos W."/>
            <person name="Labutti K."/>
            <person name="Pangilinan J."/>
            <person name="Floch G.L."/>
            <person name="Makela M.R."/>
            <person name="Henrissat B."/>
            <person name="Grigoriev I.V."/>
            <person name="Crouch J.A."/>
            <person name="De Vries R.P."/>
            <person name="Sukno S.A."/>
            <person name="Thon M.R."/>
        </authorList>
    </citation>
    <scope>NUCLEOTIDE SEQUENCE</scope>
    <source>
        <strain evidence="1">CBS 112980</strain>
    </source>
</reference>
<protein>
    <submittedName>
        <fullName evidence="1">Uncharacterized protein</fullName>
    </submittedName>
</protein>
<evidence type="ECO:0000313" key="2">
    <source>
        <dbReference type="Proteomes" id="UP001244207"/>
    </source>
</evidence>
<sequence length="221" mass="24437">MNRLHIFIPKLFARRRKGAGTPVGCSARQPHHALDLSFMPAGPATIKSSGWGGIRRTHRCRNCGHLTTPYPVVLPATVDELGSDSSSYCAELKTVSDTCFCSVCEHYSAVRRVPTWSHCARINDLGPPSSMMWRTTMTSNASDHACHASRRYRRPDRSGQGLVKQNISCRTRCVVEGLYPSSAAHPNLRVSTRTNIDGCETAHTTRGEVHTRREALLVIPK</sequence>
<comment type="caution">
    <text evidence="1">The sequence shown here is derived from an EMBL/GenBank/DDBJ whole genome shotgun (WGS) entry which is preliminary data.</text>
</comment>
<name>A0AAD8UQ31_GLOAC</name>
<dbReference type="RefSeq" id="XP_060365194.1">
    <property type="nucleotide sequence ID" value="XM_060502317.1"/>
</dbReference>
<gene>
    <name evidence="1" type="ORF">BDZ83DRAFT_313263</name>
</gene>
<dbReference type="GeneID" id="85386216"/>
<proteinExistence type="predicted"/>
<evidence type="ECO:0000313" key="1">
    <source>
        <dbReference type="EMBL" id="KAK1725139.1"/>
    </source>
</evidence>
<organism evidence="1 2">
    <name type="scientific">Glomerella acutata</name>
    <name type="common">Colletotrichum acutatum</name>
    <dbReference type="NCBI Taxonomy" id="27357"/>
    <lineage>
        <taxon>Eukaryota</taxon>
        <taxon>Fungi</taxon>
        <taxon>Dikarya</taxon>
        <taxon>Ascomycota</taxon>
        <taxon>Pezizomycotina</taxon>
        <taxon>Sordariomycetes</taxon>
        <taxon>Hypocreomycetidae</taxon>
        <taxon>Glomerellales</taxon>
        <taxon>Glomerellaceae</taxon>
        <taxon>Colletotrichum</taxon>
        <taxon>Colletotrichum acutatum species complex</taxon>
    </lineage>
</organism>
<dbReference type="Proteomes" id="UP001244207">
    <property type="component" value="Unassembled WGS sequence"/>
</dbReference>
<dbReference type="AlphaFoldDB" id="A0AAD8UQ31"/>
<accession>A0AAD8UQ31</accession>